<feature type="domain" description="BESS" evidence="2">
    <location>
        <begin position="165"/>
        <end position="204"/>
    </location>
</feature>
<dbReference type="EMBL" id="CABPRJ010000494">
    <property type="protein sequence ID" value="VVC29556.1"/>
    <property type="molecule type" value="Genomic_DNA"/>
</dbReference>
<name>A0A5E4MBC2_9HEMI</name>
<keyword evidence="4" id="KW-1185">Reference proteome</keyword>
<dbReference type="InterPro" id="IPR004210">
    <property type="entry name" value="BESS_motif"/>
</dbReference>
<keyword evidence="1" id="KW-0539">Nucleus</keyword>
<dbReference type="Proteomes" id="UP000325440">
    <property type="component" value="Unassembled WGS sequence"/>
</dbReference>
<evidence type="ECO:0000259" key="2">
    <source>
        <dbReference type="PROSITE" id="PS51031"/>
    </source>
</evidence>
<accession>A0A5E4MBC2</accession>
<dbReference type="PROSITE" id="PS51031">
    <property type="entry name" value="BESS"/>
    <property type="match status" value="1"/>
</dbReference>
<gene>
    <name evidence="3" type="ORF">CINCED_3A014440</name>
</gene>
<evidence type="ECO:0000313" key="3">
    <source>
        <dbReference type="EMBL" id="VVC29556.1"/>
    </source>
</evidence>
<dbReference type="OrthoDB" id="6630931at2759"/>
<proteinExistence type="predicted"/>
<evidence type="ECO:0000256" key="1">
    <source>
        <dbReference type="PROSITE-ProRule" id="PRU00371"/>
    </source>
</evidence>
<organism evidence="3 4">
    <name type="scientific">Cinara cedri</name>
    <dbReference type="NCBI Taxonomy" id="506608"/>
    <lineage>
        <taxon>Eukaryota</taxon>
        <taxon>Metazoa</taxon>
        <taxon>Ecdysozoa</taxon>
        <taxon>Arthropoda</taxon>
        <taxon>Hexapoda</taxon>
        <taxon>Insecta</taxon>
        <taxon>Pterygota</taxon>
        <taxon>Neoptera</taxon>
        <taxon>Paraneoptera</taxon>
        <taxon>Hemiptera</taxon>
        <taxon>Sternorrhyncha</taxon>
        <taxon>Aphidomorpha</taxon>
        <taxon>Aphidoidea</taxon>
        <taxon>Aphididae</taxon>
        <taxon>Lachninae</taxon>
        <taxon>Cinara</taxon>
    </lineage>
</organism>
<dbReference type="GO" id="GO:0003677">
    <property type="term" value="F:DNA binding"/>
    <property type="evidence" value="ECO:0007669"/>
    <property type="project" value="InterPro"/>
</dbReference>
<sequence>MSEPWNYFRTLVYNNESKAAKKRKTKLSNTIPDNLIRLEENAAAVAPNPVQVSSDYLAAGGGSSTANNTGNINYNNDGMVATVVTTSSQVSLHDQSASRALLQQLVNNKMKFDTLVTTNDEYPSTVERKILLQKVNVVTNELQVKYPNLQWQQVGPAATGDQMRQDDSYQFMMSLLPYLQDVPLHRRMAVRQKLQNVFMYEQDRNNSNNWNYKNSANTVATATTATTAVYQAPIPATRPPPPPYNNYGQDFVYGTPQVPKSDVNVRQHNRQMQRTDYSTAMYGKSGGSNYNLVSYASGVVNDQTAAAGVNLKSQLGYSMESYVAGAVVSDQTATVGAGDLQQQMQQSSQQTWSNGYGLQNNII</sequence>
<comment type="subcellular location">
    <subcellularLocation>
        <location evidence="1">Nucleus</location>
    </subcellularLocation>
</comment>
<evidence type="ECO:0000313" key="4">
    <source>
        <dbReference type="Proteomes" id="UP000325440"/>
    </source>
</evidence>
<protein>
    <submittedName>
        <fullName evidence="3">BESS motif</fullName>
    </submittedName>
</protein>
<dbReference type="AlphaFoldDB" id="A0A5E4MBC2"/>
<reference evidence="3 4" key="1">
    <citation type="submission" date="2019-08" db="EMBL/GenBank/DDBJ databases">
        <authorList>
            <person name="Alioto T."/>
            <person name="Alioto T."/>
            <person name="Gomez Garrido J."/>
        </authorList>
    </citation>
    <scope>NUCLEOTIDE SEQUENCE [LARGE SCALE GENOMIC DNA]</scope>
</reference>
<dbReference type="GO" id="GO:0005634">
    <property type="term" value="C:nucleus"/>
    <property type="evidence" value="ECO:0007669"/>
    <property type="project" value="UniProtKB-SubCell"/>
</dbReference>